<dbReference type="InterPro" id="IPR011250">
    <property type="entry name" value="OMP/PagP_B-barrel"/>
</dbReference>
<comment type="subcellular location">
    <subcellularLocation>
        <location evidence="1">Cell membrane</location>
    </subcellularLocation>
    <subcellularLocation>
        <location evidence="2">Cytoplasm</location>
    </subcellularLocation>
</comment>
<dbReference type="eggNOG" id="COG1196">
    <property type="taxonomic scope" value="Bacteria"/>
</dbReference>
<dbReference type="STRING" id="65393.PCC7424_3828"/>
<evidence type="ECO:0000313" key="9">
    <source>
        <dbReference type="EMBL" id="ACK72209.1"/>
    </source>
</evidence>
<dbReference type="EMBL" id="CP001291">
    <property type="protein sequence ID" value="ACK72209.1"/>
    <property type="molecule type" value="Genomic_DNA"/>
</dbReference>
<keyword evidence="5" id="KW-0597">Phosphoprotein</keyword>
<dbReference type="KEGG" id="cyc:PCC7424_3828"/>
<sequence>MPKSLQQFIYLMPVFQGLMWGLICLLTPKVFANPTPIIPLPSSESWVLDEREVGNFSSELSTFERLPQTDQILVSEGEKLTSNCQISTPLQRENTDNWPSPTSSCAEDLKGVYSVSESAKLTTNSTAVKTETLITQENIPDSIPESPNKTPSLTTGFNNNEETQSTYRDDEWHFTFQPYATIPVTAYGTATARGRTVSYSQSLGELLYNLRMTASGRVEAWKGRWGFILDGYYVSLKGVNSVARTRSRVPNTINALNFLLSKDVNTKFQNIATMLDDDVEKLQKVQALRESDVVETLEQNLNNFKETVASDVESIRELEQKIQTLKETAASDVETIRELEQKLQNFKDTVAKDAEALREFEQKVETFKNTVAQDAEALREFEQKVESFKNTVGQDAQALQELQQKIQDFQEIVVREGERFRALDFNLQDVQVLNLDRQELKDLITLNNQDVERFPPQQEINAEIEQVVTRLDNLEQLEDNLISSRERLEGAREQIQELQDLRQDIITLNTQDIERLGTRQELEAKLQNIVTRIDNLEQLEQDLISSRERLEQASQQIQELRALQDSESLQKLDTEIQNAKAVLDQNIEDINKIKAFQENREVQQLTSNSETELRFDQGIYDIALSYNIGDLPMSRLPDQPSNQTFPRVWFQPIAGVRINDINIRIDETIDLKLSSSLINFEGTFQETFQQGRTWFDPLIGGKLGIQVSNPLIIWVRGDYAGFDLAGETDYSWNVLFGVDWWVRRRLSLQLAYRFYEINYRVGNGNNAYGFSQNLNGPFVSATFHF</sequence>
<feature type="coiled-coil region" evidence="7">
    <location>
        <begin position="457"/>
        <end position="589"/>
    </location>
</feature>
<evidence type="ECO:0000256" key="8">
    <source>
        <dbReference type="SAM" id="MobiDB-lite"/>
    </source>
</evidence>
<dbReference type="OrthoDB" id="439102at2"/>
<keyword evidence="7" id="KW-0175">Coiled coil</keyword>
<dbReference type="SUPFAM" id="SSF56925">
    <property type="entry name" value="OMPA-like"/>
    <property type="match status" value="1"/>
</dbReference>
<keyword evidence="3" id="KW-1003">Cell membrane</keyword>
<evidence type="ECO:0000256" key="6">
    <source>
        <dbReference type="ARBA" id="ARBA00023136"/>
    </source>
</evidence>
<dbReference type="PANTHER" id="PTHR45161">
    <property type="entry name" value="CYTOSKELETON-ASSOCIATED PROTEIN 4"/>
    <property type="match status" value="1"/>
</dbReference>
<gene>
    <name evidence="9" type="ordered locus">PCC7424_3828</name>
</gene>
<keyword evidence="10" id="KW-1185">Reference proteome</keyword>
<evidence type="ECO:0000256" key="1">
    <source>
        <dbReference type="ARBA" id="ARBA00004236"/>
    </source>
</evidence>
<keyword evidence="4" id="KW-0963">Cytoplasm</keyword>
<organism evidence="9 10">
    <name type="scientific">Gloeothece citriformis (strain PCC 7424)</name>
    <name type="common">Cyanothece sp. (strain PCC 7424)</name>
    <dbReference type="NCBI Taxonomy" id="65393"/>
    <lineage>
        <taxon>Bacteria</taxon>
        <taxon>Bacillati</taxon>
        <taxon>Cyanobacteriota</taxon>
        <taxon>Cyanophyceae</taxon>
        <taxon>Oscillatoriophycideae</taxon>
        <taxon>Chroococcales</taxon>
        <taxon>Aphanothecaceae</taxon>
        <taxon>Gloeothece</taxon>
        <taxon>Gloeothece citriformis</taxon>
    </lineage>
</organism>
<proteinExistence type="predicted"/>
<name>B7KJC5_GLOC7</name>
<evidence type="ECO:0000256" key="7">
    <source>
        <dbReference type="SAM" id="Coils"/>
    </source>
</evidence>
<protein>
    <submittedName>
        <fullName evidence="9">Chromosome segregation ATPase-like protein</fullName>
    </submittedName>
</protein>
<dbReference type="PANTHER" id="PTHR45161:SF1">
    <property type="entry name" value="CYTOSKELETON-ASSOCIATED PROTEIN 4"/>
    <property type="match status" value="1"/>
</dbReference>
<dbReference type="Proteomes" id="UP000002384">
    <property type="component" value="Chromosome"/>
</dbReference>
<evidence type="ECO:0000313" key="10">
    <source>
        <dbReference type="Proteomes" id="UP000002384"/>
    </source>
</evidence>
<evidence type="ECO:0000256" key="5">
    <source>
        <dbReference type="ARBA" id="ARBA00022553"/>
    </source>
</evidence>
<dbReference type="GO" id="GO:0005886">
    <property type="term" value="C:plasma membrane"/>
    <property type="evidence" value="ECO:0007669"/>
    <property type="project" value="UniProtKB-SubCell"/>
</dbReference>
<evidence type="ECO:0000256" key="2">
    <source>
        <dbReference type="ARBA" id="ARBA00004496"/>
    </source>
</evidence>
<feature type="coiled-coil region" evidence="7">
    <location>
        <begin position="301"/>
        <end position="363"/>
    </location>
</feature>
<keyword evidence="6" id="KW-0472">Membrane</keyword>
<feature type="region of interest" description="Disordered" evidence="8">
    <location>
        <begin position="139"/>
        <end position="160"/>
    </location>
</feature>
<dbReference type="Gene3D" id="1.20.58.60">
    <property type="match status" value="1"/>
</dbReference>
<reference evidence="10" key="1">
    <citation type="journal article" date="2011" name="MBio">
        <title>Novel metabolic attributes of the genus Cyanothece, comprising a group of unicellular nitrogen-fixing Cyanobacteria.</title>
        <authorList>
            <person name="Bandyopadhyay A."/>
            <person name="Elvitigala T."/>
            <person name="Welsh E."/>
            <person name="Stockel J."/>
            <person name="Liberton M."/>
            <person name="Min H."/>
            <person name="Sherman L.A."/>
            <person name="Pakrasi H.B."/>
        </authorList>
    </citation>
    <scope>NUCLEOTIDE SEQUENCE [LARGE SCALE GENOMIC DNA]</scope>
    <source>
        <strain evidence="10">PCC 7424</strain>
    </source>
</reference>
<dbReference type="GO" id="GO:0005737">
    <property type="term" value="C:cytoplasm"/>
    <property type="evidence" value="ECO:0007669"/>
    <property type="project" value="UniProtKB-SubCell"/>
</dbReference>
<evidence type="ECO:0000256" key="4">
    <source>
        <dbReference type="ARBA" id="ARBA00022490"/>
    </source>
</evidence>
<dbReference type="HOGENOM" id="CLU_019818_0_0_3"/>
<evidence type="ECO:0000256" key="3">
    <source>
        <dbReference type="ARBA" id="ARBA00022475"/>
    </source>
</evidence>
<accession>B7KJC5</accession>
<dbReference type="RefSeq" id="WP_015955801.1">
    <property type="nucleotide sequence ID" value="NC_011729.1"/>
</dbReference>
<dbReference type="AlphaFoldDB" id="B7KJC5"/>